<reference evidence="2" key="1">
    <citation type="journal article" date="2019" name="Int. J. Syst. Evol. Microbiol.">
        <title>The Global Catalogue of Microorganisms (GCM) 10K type strain sequencing project: providing services to taxonomists for standard genome sequencing and annotation.</title>
        <authorList>
            <consortium name="The Broad Institute Genomics Platform"/>
            <consortium name="The Broad Institute Genome Sequencing Center for Infectious Disease"/>
            <person name="Wu L."/>
            <person name="Ma J."/>
        </authorList>
    </citation>
    <scope>NUCLEOTIDE SEQUENCE [LARGE SCALE GENOMIC DNA]</scope>
    <source>
        <strain evidence="2">KCTC 42501</strain>
    </source>
</reference>
<comment type="caution">
    <text evidence="1">The sequence shown here is derived from an EMBL/GenBank/DDBJ whole genome shotgun (WGS) entry which is preliminary data.</text>
</comment>
<dbReference type="PANTHER" id="PTHR36931:SF1">
    <property type="entry name" value="UPF0153 PROTEIN YEIW"/>
    <property type="match status" value="1"/>
</dbReference>
<organism evidence="1 2">
    <name type="scientific">Hydrogenophaga luteola</name>
    <dbReference type="NCBI Taxonomy" id="1591122"/>
    <lineage>
        <taxon>Bacteria</taxon>
        <taxon>Pseudomonadati</taxon>
        <taxon>Pseudomonadota</taxon>
        <taxon>Betaproteobacteria</taxon>
        <taxon>Burkholderiales</taxon>
        <taxon>Comamonadaceae</taxon>
        <taxon>Hydrogenophaga</taxon>
    </lineage>
</organism>
<dbReference type="PANTHER" id="PTHR36931">
    <property type="entry name" value="UPF0153 PROTEIN YEIW"/>
    <property type="match status" value="1"/>
</dbReference>
<gene>
    <name evidence="1" type="ORF">ACFOPI_01945</name>
</gene>
<dbReference type="Proteomes" id="UP001595729">
    <property type="component" value="Unassembled WGS sequence"/>
</dbReference>
<sequence>MALSSPPPCRAACAACCIAPSISSPMPGLPDGKPAGVPCPHLDEALRCRLFGRPERPAVCGSLQPGAEMCGDTREHALHFLQRLEQATQPLPRG</sequence>
<dbReference type="InterPro" id="IPR052572">
    <property type="entry name" value="UPF0153_domain"/>
</dbReference>
<protein>
    <submittedName>
        <fullName evidence="1">YkgJ family cysteine cluster protein</fullName>
    </submittedName>
</protein>
<dbReference type="InterPro" id="IPR005358">
    <property type="entry name" value="Puta_zinc/iron-chelating_dom"/>
</dbReference>
<dbReference type="Pfam" id="PF03692">
    <property type="entry name" value="CxxCxxCC"/>
    <property type="match status" value="1"/>
</dbReference>
<dbReference type="EMBL" id="JBHRXX010000001">
    <property type="protein sequence ID" value="MFC3682335.1"/>
    <property type="molecule type" value="Genomic_DNA"/>
</dbReference>
<evidence type="ECO:0000313" key="1">
    <source>
        <dbReference type="EMBL" id="MFC3682335.1"/>
    </source>
</evidence>
<name>A0ABV7VY69_9BURK</name>
<keyword evidence="2" id="KW-1185">Reference proteome</keyword>
<proteinExistence type="predicted"/>
<accession>A0ABV7VY69</accession>
<evidence type="ECO:0000313" key="2">
    <source>
        <dbReference type="Proteomes" id="UP001595729"/>
    </source>
</evidence>
<dbReference type="RefSeq" id="WP_382170198.1">
    <property type="nucleotide sequence ID" value="NZ_JBHRXX010000001.1"/>
</dbReference>